<dbReference type="PANTHER" id="PTHR43283:SF11">
    <property type="entry name" value="BETA-LACTAMASE-RELATED DOMAIN-CONTAINING PROTEIN"/>
    <property type="match status" value="1"/>
</dbReference>
<dbReference type="Gene3D" id="3.40.710.10">
    <property type="entry name" value="DD-peptidase/beta-lactamase superfamily"/>
    <property type="match status" value="1"/>
</dbReference>
<dbReference type="InterPro" id="IPR012338">
    <property type="entry name" value="Beta-lactam/transpept-like"/>
</dbReference>
<keyword evidence="1" id="KW-0378">Hydrolase</keyword>
<protein>
    <submittedName>
        <fullName evidence="4">CubicO group peptidase, beta-lactamase class C family</fullName>
    </submittedName>
</protein>
<proteinExistence type="predicted"/>
<accession>A0A1G9XC60</accession>
<keyword evidence="5" id="KW-1185">Reference proteome</keyword>
<dbReference type="RefSeq" id="WP_090235259.1">
    <property type="nucleotide sequence ID" value="NZ_FNHW01000001.1"/>
</dbReference>
<evidence type="ECO:0000256" key="1">
    <source>
        <dbReference type="ARBA" id="ARBA00022801"/>
    </source>
</evidence>
<dbReference type="Pfam" id="PF00144">
    <property type="entry name" value="Beta-lactamase"/>
    <property type="match status" value="1"/>
</dbReference>
<dbReference type="SUPFAM" id="SSF49785">
    <property type="entry name" value="Galactose-binding domain-like"/>
    <property type="match status" value="1"/>
</dbReference>
<dbReference type="InterPro" id="IPR008979">
    <property type="entry name" value="Galactose-bd-like_sf"/>
</dbReference>
<dbReference type="InterPro" id="IPR001466">
    <property type="entry name" value="Beta-lactam-related"/>
</dbReference>
<dbReference type="GO" id="GO:0016787">
    <property type="term" value="F:hydrolase activity"/>
    <property type="evidence" value="ECO:0007669"/>
    <property type="project" value="UniProtKB-KW"/>
</dbReference>
<organism evidence="4 5">
    <name type="scientific">Fictibacillus solisalsi</name>
    <dbReference type="NCBI Taxonomy" id="459525"/>
    <lineage>
        <taxon>Bacteria</taxon>
        <taxon>Bacillati</taxon>
        <taxon>Bacillota</taxon>
        <taxon>Bacilli</taxon>
        <taxon>Bacillales</taxon>
        <taxon>Fictibacillaceae</taxon>
        <taxon>Fictibacillus</taxon>
    </lineage>
</organism>
<dbReference type="Proteomes" id="UP000199544">
    <property type="component" value="Unassembled WGS sequence"/>
</dbReference>
<feature type="signal peptide" evidence="2">
    <location>
        <begin position="1"/>
        <end position="27"/>
    </location>
</feature>
<evidence type="ECO:0000259" key="3">
    <source>
        <dbReference type="Pfam" id="PF00144"/>
    </source>
</evidence>
<feature type="domain" description="Beta-lactamase-related" evidence="3">
    <location>
        <begin position="74"/>
        <end position="418"/>
    </location>
</feature>
<dbReference type="InterPro" id="IPR050789">
    <property type="entry name" value="Diverse_Enzym_Activities"/>
</dbReference>
<feature type="chain" id="PRO_5011713211" evidence="2">
    <location>
        <begin position="28"/>
        <end position="557"/>
    </location>
</feature>
<dbReference type="EMBL" id="FNHW01000001">
    <property type="protein sequence ID" value="SDM94318.1"/>
    <property type="molecule type" value="Genomic_DNA"/>
</dbReference>
<gene>
    <name evidence="4" type="ORF">SAMN04488137_2701</name>
</gene>
<dbReference type="SUPFAM" id="SSF56601">
    <property type="entry name" value="beta-lactamase/transpeptidase-like"/>
    <property type="match status" value="1"/>
</dbReference>
<evidence type="ECO:0000313" key="5">
    <source>
        <dbReference type="Proteomes" id="UP000199544"/>
    </source>
</evidence>
<reference evidence="5" key="1">
    <citation type="submission" date="2016-10" db="EMBL/GenBank/DDBJ databases">
        <authorList>
            <person name="Varghese N."/>
            <person name="Submissions S."/>
        </authorList>
    </citation>
    <scope>NUCLEOTIDE SEQUENCE [LARGE SCALE GENOMIC DNA]</scope>
    <source>
        <strain evidence="5">CGMCC 1.6854</strain>
    </source>
</reference>
<keyword evidence="2" id="KW-0732">Signal</keyword>
<evidence type="ECO:0000313" key="4">
    <source>
        <dbReference type="EMBL" id="SDM94318.1"/>
    </source>
</evidence>
<dbReference type="OrthoDB" id="9770183at2"/>
<dbReference type="AlphaFoldDB" id="A0A1G9XC60"/>
<evidence type="ECO:0000256" key="2">
    <source>
        <dbReference type="SAM" id="SignalP"/>
    </source>
</evidence>
<dbReference type="PANTHER" id="PTHR43283">
    <property type="entry name" value="BETA-LACTAMASE-RELATED"/>
    <property type="match status" value="1"/>
</dbReference>
<sequence>MMKKWKQPAVVIVGLSMILSAGTPVFAQGKQEQSSPISFFKPGDWNYPGSSSPVIHNGTPRSAGLYPEALNSIDTTMNKAMETKMFPGGVVLIARKGAIAKWDAYGYASRYTDDQYTELEHPVPMRKDTIFDLASISKIFTTTAAMKLYEQGKFQLDDPVYKYIPEFKENGKEKVTIRQLLTHTSGFEPFIPVYKMGTNREDRLHIILTYPLKNAPGTTYTYSDLNMITLGVLVERLSGKRLDEYVKEVITGPLKMKDTMYNPPAYLKPRIAATEYEPYINRGMVWGEVHDENAWSLDGVAGHAGVFSSAHDLAVFAHMFLQDGKYGHTRILKPSTVKLLEENQLPQFPSDSHGLGWELDQGWYMDALSDPATLGHTGFTGTTMVVSPKNQTIVLTLTNRVHPTRTMPSINPVRRDVARAAADAIPVSLPNQEKAWFAGYGDKVSRPLVYALNKPASKVSFETWFEIEKGSDNGTVEASADGVNWKKTASSFTGKSNGWKMQTTALPAGTQFVRFLYTTDASVNGRGWYIKDVKAQDALGKGIAKKVTDSQWTKRNH</sequence>
<name>A0A1G9XC60_9BACL</name>
<dbReference type="STRING" id="459525.SAMN04488137_2701"/>